<evidence type="ECO:0000256" key="1">
    <source>
        <dbReference type="SAM" id="MobiDB-lite"/>
    </source>
</evidence>
<evidence type="ECO:0000313" key="3">
    <source>
        <dbReference type="Proteomes" id="UP001150062"/>
    </source>
</evidence>
<comment type="caution">
    <text evidence="2">The sequence shown here is derived from an EMBL/GenBank/DDBJ whole genome shotgun (WGS) entry which is preliminary data.</text>
</comment>
<feature type="compositionally biased region" description="Low complexity" evidence="1">
    <location>
        <begin position="130"/>
        <end position="140"/>
    </location>
</feature>
<evidence type="ECO:0000313" key="2">
    <source>
        <dbReference type="EMBL" id="KAJ6246514.1"/>
    </source>
</evidence>
<organism evidence="2 3">
    <name type="scientific">Anaeramoeba flamelloides</name>
    <dbReference type="NCBI Taxonomy" id="1746091"/>
    <lineage>
        <taxon>Eukaryota</taxon>
        <taxon>Metamonada</taxon>
        <taxon>Anaeramoebidae</taxon>
        <taxon>Anaeramoeba</taxon>
    </lineage>
</organism>
<proteinExistence type="predicted"/>
<gene>
    <name evidence="2" type="ORF">M0813_19181</name>
</gene>
<dbReference type="Proteomes" id="UP001150062">
    <property type="component" value="Unassembled WGS sequence"/>
</dbReference>
<feature type="compositionally biased region" description="Basic and acidic residues" evidence="1">
    <location>
        <begin position="105"/>
        <end position="127"/>
    </location>
</feature>
<sequence>MTEELEQQWYIKNKVSVLASKLQNLLEGCIGYLNRACDDSQDQTIDEIDEKENKKNHTKNEKKTNSKQTLTNTSSSDKENEKETENKTKKKKKMKKKTKRKRKKDKEIEKEKKKEKEREKEIEKDQENNQTNQKSQKTTKTIITKIQKQKQTQVLKKKPKITENRILKSMQENVVMLNLNKGRITGCMTINEYKILHADLQLAVIDHKSGKKKIVKAGIMGEIPFIIRQVQDARQYLKLALVDLNTLSQQGKRDISTDEKMGVILNAVKKILRRLNVARNALELNNYDVFPYSQTTDICFQELHLTNVVIDILIENDCLVVRVHSYKILTTSFAEDKTVGNSMIGATANYHNKLIEVTDEIESRFFLPNLKLFRHRLSKALELIRQLTENIEVLCSGF</sequence>
<feature type="compositionally biased region" description="Basic and acidic residues" evidence="1">
    <location>
        <begin position="51"/>
        <end position="64"/>
    </location>
</feature>
<name>A0ABQ8YPH4_9EUKA</name>
<keyword evidence="3" id="KW-1185">Reference proteome</keyword>
<dbReference type="EMBL" id="JAOAOG010000133">
    <property type="protein sequence ID" value="KAJ6246514.1"/>
    <property type="molecule type" value="Genomic_DNA"/>
</dbReference>
<reference evidence="2" key="1">
    <citation type="submission" date="2022-08" db="EMBL/GenBank/DDBJ databases">
        <title>Novel sulfate-reducing endosymbionts in the free-living metamonad Anaeramoeba.</title>
        <authorList>
            <person name="Jerlstrom-Hultqvist J."/>
            <person name="Cepicka I."/>
            <person name="Gallot-Lavallee L."/>
            <person name="Salas-Leiva D."/>
            <person name="Curtis B.A."/>
            <person name="Zahonova K."/>
            <person name="Pipaliya S."/>
            <person name="Dacks J."/>
            <person name="Roger A.J."/>
        </authorList>
    </citation>
    <scope>NUCLEOTIDE SEQUENCE</scope>
    <source>
        <strain evidence="2">Schooner1</strain>
    </source>
</reference>
<protein>
    <submittedName>
        <fullName evidence="2">Ribosome assembly protein</fullName>
    </submittedName>
</protein>
<feature type="compositionally biased region" description="Basic and acidic residues" evidence="1">
    <location>
        <begin position="76"/>
        <end position="87"/>
    </location>
</feature>
<accession>A0ABQ8YPH4</accession>
<feature type="region of interest" description="Disordered" evidence="1">
    <location>
        <begin position="48"/>
        <end position="140"/>
    </location>
</feature>
<feature type="compositionally biased region" description="Basic residues" evidence="1">
    <location>
        <begin position="88"/>
        <end position="104"/>
    </location>
</feature>